<evidence type="ECO:0000313" key="6">
    <source>
        <dbReference type="Proteomes" id="UP001444071"/>
    </source>
</evidence>
<dbReference type="InterPro" id="IPR036352">
    <property type="entry name" value="Semap_dom_sf"/>
</dbReference>
<evidence type="ECO:0000256" key="3">
    <source>
        <dbReference type="SAM" id="SignalP"/>
    </source>
</evidence>
<keyword evidence="6" id="KW-1185">Reference proteome</keyword>
<feature type="domain" description="Sema" evidence="4">
    <location>
        <begin position="42"/>
        <end position="103"/>
    </location>
</feature>
<gene>
    <name evidence="5" type="ORF">XENORESO_004735</name>
</gene>
<evidence type="ECO:0000313" key="5">
    <source>
        <dbReference type="EMBL" id="MEQ2261033.1"/>
    </source>
</evidence>
<proteinExistence type="predicted"/>
<evidence type="ECO:0000256" key="1">
    <source>
        <dbReference type="ARBA" id="ARBA00023180"/>
    </source>
</evidence>
<protein>
    <recommendedName>
        <fullName evidence="4">Sema domain-containing protein</fullName>
    </recommendedName>
</protein>
<feature type="chain" id="PRO_5046435552" description="Sema domain-containing protein" evidence="3">
    <location>
        <begin position="28"/>
        <end position="103"/>
    </location>
</feature>
<keyword evidence="3" id="KW-0732">Signal</keyword>
<evidence type="ECO:0000256" key="2">
    <source>
        <dbReference type="PROSITE-ProRule" id="PRU00352"/>
    </source>
</evidence>
<reference evidence="5 6" key="1">
    <citation type="submission" date="2021-06" db="EMBL/GenBank/DDBJ databases">
        <authorList>
            <person name="Palmer J.M."/>
        </authorList>
    </citation>
    <scope>NUCLEOTIDE SEQUENCE [LARGE SCALE GENOMIC DNA]</scope>
    <source>
        <strain evidence="5 6">XR_2019</strain>
        <tissue evidence="5">Muscle</tissue>
    </source>
</reference>
<feature type="signal peptide" evidence="3">
    <location>
        <begin position="1"/>
        <end position="27"/>
    </location>
</feature>
<comment type="caution">
    <text evidence="2">Lacks conserved residue(s) required for the propagation of feature annotation.</text>
</comment>
<dbReference type="InterPro" id="IPR001627">
    <property type="entry name" value="Semap_dom"/>
</dbReference>
<organism evidence="5 6">
    <name type="scientific">Xenotaenia resolanae</name>
    <dbReference type="NCBI Taxonomy" id="208358"/>
    <lineage>
        <taxon>Eukaryota</taxon>
        <taxon>Metazoa</taxon>
        <taxon>Chordata</taxon>
        <taxon>Craniata</taxon>
        <taxon>Vertebrata</taxon>
        <taxon>Euteleostomi</taxon>
        <taxon>Actinopterygii</taxon>
        <taxon>Neopterygii</taxon>
        <taxon>Teleostei</taxon>
        <taxon>Neoteleostei</taxon>
        <taxon>Acanthomorphata</taxon>
        <taxon>Ovalentaria</taxon>
        <taxon>Atherinomorphae</taxon>
        <taxon>Cyprinodontiformes</taxon>
        <taxon>Goodeidae</taxon>
        <taxon>Xenotaenia</taxon>
    </lineage>
</organism>
<keyword evidence="1" id="KW-0325">Glycoprotein</keyword>
<dbReference type="Gene3D" id="2.130.10.10">
    <property type="entry name" value="YVTN repeat-like/Quinoprotein amine dehydrogenase"/>
    <property type="match status" value="1"/>
</dbReference>
<dbReference type="InterPro" id="IPR015943">
    <property type="entry name" value="WD40/YVTN_repeat-like_dom_sf"/>
</dbReference>
<dbReference type="EMBL" id="JAHRIM010011845">
    <property type="protein sequence ID" value="MEQ2261033.1"/>
    <property type="molecule type" value="Genomic_DNA"/>
</dbReference>
<accession>A0ABV0VUX7</accession>
<name>A0ABV0VUX7_9TELE</name>
<sequence length="103" mass="11611">MVTTGWGAWALSPCRLMLVVGWSVCLSQQQNVSLADCSTKEHPVVSYQALRMWVFEFSYPGVKDFSQLAMDVSRNQLIVGARNFLFRLSLSNTSLIQVRLPNL</sequence>
<dbReference type="PROSITE" id="PS51004">
    <property type="entry name" value="SEMA"/>
    <property type="match status" value="1"/>
</dbReference>
<dbReference type="SUPFAM" id="SSF101912">
    <property type="entry name" value="Sema domain"/>
    <property type="match status" value="1"/>
</dbReference>
<dbReference type="Proteomes" id="UP001444071">
    <property type="component" value="Unassembled WGS sequence"/>
</dbReference>
<comment type="caution">
    <text evidence="5">The sequence shown here is derived from an EMBL/GenBank/DDBJ whole genome shotgun (WGS) entry which is preliminary data.</text>
</comment>
<evidence type="ECO:0000259" key="4">
    <source>
        <dbReference type="PROSITE" id="PS51004"/>
    </source>
</evidence>